<dbReference type="SUPFAM" id="SSF48239">
    <property type="entry name" value="Terpenoid cyclases/Protein prenyltransferases"/>
    <property type="match status" value="2"/>
</dbReference>
<feature type="non-terminal residue" evidence="6">
    <location>
        <position position="1"/>
    </location>
</feature>
<evidence type="ECO:0000256" key="1">
    <source>
        <dbReference type="ARBA" id="ARBA00001946"/>
    </source>
</evidence>
<dbReference type="SFLD" id="SFLDG01014">
    <property type="entry name" value="Terpene_Cyclase_Like_1_N-term"/>
    <property type="match status" value="1"/>
</dbReference>
<dbReference type="CDD" id="cd00684">
    <property type="entry name" value="Terpene_cyclase_plant_C1"/>
    <property type="match status" value="1"/>
</dbReference>
<dbReference type="GO" id="GO:0000287">
    <property type="term" value="F:magnesium ion binding"/>
    <property type="evidence" value="ECO:0007669"/>
    <property type="project" value="InterPro"/>
</dbReference>
<dbReference type="PANTHER" id="PTHR31225">
    <property type="entry name" value="OS04G0344100 PROTEIN-RELATED"/>
    <property type="match status" value="1"/>
</dbReference>
<dbReference type="Gene3D" id="1.50.10.130">
    <property type="entry name" value="Terpene synthase, N-terminal domain"/>
    <property type="match status" value="3"/>
</dbReference>
<keyword evidence="2" id="KW-0479">Metal-binding</keyword>
<accession>A0A9Q0GG38</accession>
<dbReference type="GO" id="GO:0016102">
    <property type="term" value="P:diterpenoid biosynthetic process"/>
    <property type="evidence" value="ECO:0007669"/>
    <property type="project" value="InterPro"/>
</dbReference>
<feature type="domain" description="Terpene synthase metal-binding" evidence="5">
    <location>
        <begin position="931"/>
        <end position="1012"/>
    </location>
</feature>
<dbReference type="GO" id="GO:0010333">
    <property type="term" value="F:terpene synthase activity"/>
    <property type="evidence" value="ECO:0007669"/>
    <property type="project" value="InterPro"/>
</dbReference>
<keyword evidence="3" id="KW-0460">Magnesium</keyword>
<dbReference type="Proteomes" id="UP001141552">
    <property type="component" value="Unassembled WGS sequence"/>
</dbReference>
<dbReference type="InterPro" id="IPR044814">
    <property type="entry name" value="Terpene_cyclase_plant_C1"/>
</dbReference>
<dbReference type="InterPro" id="IPR005630">
    <property type="entry name" value="Terpene_synthase_metal-bd"/>
</dbReference>
<dbReference type="InterPro" id="IPR008949">
    <property type="entry name" value="Isoprenoid_synthase_dom_sf"/>
</dbReference>
<dbReference type="SFLD" id="SFLDG01019">
    <property type="entry name" value="Terpene_Cyclase_Like_1_C_Termi"/>
    <property type="match status" value="1"/>
</dbReference>
<dbReference type="GO" id="GO:0120251">
    <property type="term" value="P:hydrocarbon biosynthetic process"/>
    <property type="evidence" value="ECO:0007669"/>
    <property type="project" value="UniProtKB-ARBA"/>
</dbReference>
<evidence type="ECO:0000256" key="2">
    <source>
        <dbReference type="ARBA" id="ARBA00022723"/>
    </source>
</evidence>
<reference evidence="6" key="1">
    <citation type="submission" date="2022-02" db="EMBL/GenBank/DDBJ databases">
        <authorList>
            <person name="Henning P.M."/>
            <person name="McCubbin A.G."/>
            <person name="Shore J.S."/>
        </authorList>
    </citation>
    <scope>NUCLEOTIDE SEQUENCE</scope>
    <source>
        <strain evidence="6">F60SS</strain>
        <tissue evidence="6">Leaves</tissue>
    </source>
</reference>
<proteinExistence type="predicted"/>
<dbReference type="Gene3D" id="1.10.600.10">
    <property type="entry name" value="Farnesyl Diphosphate Synthase"/>
    <property type="match status" value="4"/>
</dbReference>
<dbReference type="Pfam" id="PF03936">
    <property type="entry name" value="Terpene_synth_C"/>
    <property type="match status" value="3"/>
</dbReference>
<dbReference type="SUPFAM" id="SSF48576">
    <property type="entry name" value="Terpenoid synthases"/>
    <property type="match status" value="3"/>
</dbReference>
<protein>
    <submittedName>
        <fullName evidence="6">Uncharacterized protein</fullName>
    </submittedName>
</protein>
<dbReference type="InterPro" id="IPR050148">
    <property type="entry name" value="Terpene_synthase-like"/>
</dbReference>
<dbReference type="PANTHER" id="PTHR31225:SF113">
    <property type="entry name" value="TERPENE SYNTHASE 3-RELATED"/>
    <property type="match status" value="1"/>
</dbReference>
<dbReference type="Pfam" id="PF01397">
    <property type="entry name" value="Terpene_synth"/>
    <property type="match status" value="2"/>
</dbReference>
<evidence type="ECO:0000259" key="4">
    <source>
        <dbReference type="Pfam" id="PF01397"/>
    </source>
</evidence>
<dbReference type="InterPro" id="IPR036965">
    <property type="entry name" value="Terpene_synth_N_sf"/>
</dbReference>
<dbReference type="EMBL" id="JAKUCV010000538">
    <property type="protein sequence ID" value="KAJ4849618.1"/>
    <property type="molecule type" value="Genomic_DNA"/>
</dbReference>
<evidence type="ECO:0000256" key="3">
    <source>
        <dbReference type="ARBA" id="ARBA00022842"/>
    </source>
</evidence>
<reference evidence="6" key="2">
    <citation type="journal article" date="2023" name="Plants (Basel)">
        <title>Annotation of the Turnera subulata (Passifloraceae) Draft Genome Reveals the S-Locus Evolved after the Divergence of Turneroideae from Passifloroideae in a Stepwise Manner.</title>
        <authorList>
            <person name="Henning P.M."/>
            <person name="Roalson E.H."/>
            <person name="Mir W."/>
            <person name="McCubbin A.G."/>
            <person name="Shore J.S."/>
        </authorList>
    </citation>
    <scope>NUCLEOTIDE SEQUENCE</scope>
    <source>
        <strain evidence="6">F60SS</strain>
    </source>
</reference>
<comment type="cofactor">
    <cofactor evidence="1">
        <name>Mg(2+)</name>
        <dbReference type="ChEBI" id="CHEBI:18420"/>
    </cofactor>
</comment>
<feature type="domain" description="Terpene synthase N-terminal" evidence="4">
    <location>
        <begin position="272"/>
        <end position="374"/>
    </location>
</feature>
<dbReference type="InterPro" id="IPR008930">
    <property type="entry name" value="Terpenoid_cyclase/PrenylTrfase"/>
</dbReference>
<dbReference type="InterPro" id="IPR001906">
    <property type="entry name" value="Terpene_synth_N"/>
</dbReference>
<feature type="domain" description="Terpene synthase N-terminal" evidence="4">
    <location>
        <begin position="706"/>
        <end position="872"/>
    </location>
</feature>
<feature type="domain" description="Terpene synthase metal-binding" evidence="5">
    <location>
        <begin position="471"/>
        <end position="620"/>
    </location>
</feature>
<comment type="caution">
    <text evidence="6">The sequence shown here is derived from an EMBL/GenBank/DDBJ whole genome shotgun (WGS) entry which is preliminary data.</text>
</comment>
<dbReference type="InterPro" id="IPR034741">
    <property type="entry name" value="Terpene_cyclase-like_1_C"/>
</dbReference>
<dbReference type="AlphaFoldDB" id="A0A9Q0GG38"/>
<evidence type="ECO:0000313" key="7">
    <source>
        <dbReference type="Proteomes" id="UP001141552"/>
    </source>
</evidence>
<dbReference type="OrthoDB" id="1747480at2759"/>
<evidence type="ECO:0000259" key="5">
    <source>
        <dbReference type="Pfam" id="PF03936"/>
    </source>
</evidence>
<gene>
    <name evidence="6" type="ORF">Tsubulata_044564</name>
</gene>
<organism evidence="6 7">
    <name type="scientific">Turnera subulata</name>
    <dbReference type="NCBI Taxonomy" id="218843"/>
    <lineage>
        <taxon>Eukaryota</taxon>
        <taxon>Viridiplantae</taxon>
        <taxon>Streptophyta</taxon>
        <taxon>Embryophyta</taxon>
        <taxon>Tracheophyta</taxon>
        <taxon>Spermatophyta</taxon>
        <taxon>Magnoliopsida</taxon>
        <taxon>eudicotyledons</taxon>
        <taxon>Gunneridae</taxon>
        <taxon>Pentapetalae</taxon>
        <taxon>rosids</taxon>
        <taxon>fabids</taxon>
        <taxon>Malpighiales</taxon>
        <taxon>Passifloraceae</taxon>
        <taxon>Turnera</taxon>
    </lineage>
</organism>
<feature type="domain" description="Terpene synthase metal-binding" evidence="5">
    <location>
        <begin position="59"/>
        <end position="250"/>
    </location>
</feature>
<sequence length="1122" mass="131269">LHRPVHRNVEKFEQSQYISIYEGLDAHNEVVLKLAKLDFNIVQSMYQEELRSLTEWWIELDLARKLPFFRDRLVECFLWGSGPYPDPELALSRRIGAKSSQIWTVIDDMYDAYGTIDELELFADTIERWDTSMKRLPDYMKLPFQALLDYLKEIEEETFKEGRPYCMQYIKEAVKRQIRGYITEARWFNQGYVPKFEEHRVITRVSTCLFMFTFETARKEVYDWLVTDPKILVAAGDHCRLLDDVTGHEMAIQGEAQGGAEDRRSAEYHPSVWGDFFLKREPEDKVLVSAWKEEVGVLKEKVRKMLTPPRAEENILEKLSLVDAVIRLGIGYHFQEEIDDALLQIHKMDEYHGSEEISTIALGIRLLRQNGYYASYLSVHGDQKILDDAREFTKKHLKCFLVNDELPTPVAEQVNRALHRPVQRNVEKFEQLQYISIYEGLDAHNEVVLKLAKLDFNVVQSLYREELRGLTEWNTSTQLLPDYMKPIFHELLELSKQLEEETTKEGRPYCIQYVKEAVKRQIRVYTTEARWFNKGYVPKFEEYRAVSGATKEVYDWLVTDPKILVASGDHCRLLDDIAGHEIEQKRGNVASAVECYMKEYGVSKEEAHEVMKKFMEDDWKCINEEFMKEGAIPIPKKILKVFLRYARIMEALYGDFVDSYNHADTNTKEMMEALLVNPIPMAVHEAADQATDDQVLRRTVDFHPCVWDDFFIKQASSQDKMLISAWSEQVEVLKEEVRKMLTEDADDTLERPKLIDAVLRLGIGYHFEKEIEEALEHTHKWHHQCSGDHQDLVTVALRFRLLRQHGYYDEKGNFMENLTQDLQGLLSLYEASFLSMQEEKVLDDALAFTTAHLKSMVSQLSSPHAKQVSDALYRPIHWRVQKQEQLNHISQYEQDGSAHSEAVLKMAKLDFNIVQALYQEELSSLSKWRIEIDFKRKVPFARDRMVEIYYWALTVFPEPEHAFCRITLTKWAVISAVLDDMHDAYATFDELQLFLNTIERWDTSMEDLPELMDDIATHEFEQKRGHVASVVECYMKEYGVSKEEAHIELQKFVERDWKIMNEELVRETSSAIIPKKILRTLLNYLRIMEALYRDGFDAFTNAKTVTKEVLTTLLVTPIPVEA</sequence>
<keyword evidence="7" id="KW-1185">Reference proteome</keyword>
<name>A0A9Q0GG38_9ROSI</name>
<dbReference type="SFLD" id="SFLDS00005">
    <property type="entry name" value="Isoprenoid_Synthase_Type_I"/>
    <property type="match status" value="1"/>
</dbReference>
<evidence type="ECO:0000313" key="6">
    <source>
        <dbReference type="EMBL" id="KAJ4849618.1"/>
    </source>
</evidence>